<evidence type="ECO:0000256" key="11">
    <source>
        <dbReference type="ARBA" id="ARBA00031737"/>
    </source>
</evidence>
<dbReference type="Pfam" id="PF01991">
    <property type="entry name" value="vATP-synt_E"/>
    <property type="match status" value="1"/>
</dbReference>
<keyword evidence="8 12" id="KW-0175">Coiled coil</keyword>
<evidence type="ECO:0000313" key="15">
    <source>
        <dbReference type="Proteomes" id="UP000011863"/>
    </source>
</evidence>
<dbReference type="GO" id="GO:0046961">
    <property type="term" value="F:proton-transporting ATPase activity, rotational mechanism"/>
    <property type="evidence" value="ECO:0007669"/>
    <property type="project" value="InterPro"/>
</dbReference>
<dbReference type="PANTHER" id="PTHR35794">
    <property type="entry name" value="CELL DIVISION PROTEIN DIVIVA"/>
    <property type="match status" value="1"/>
</dbReference>
<keyword evidence="9" id="KW-0406">Ion transport</keyword>
<evidence type="ECO:0000256" key="7">
    <source>
        <dbReference type="ARBA" id="ARBA00022618"/>
    </source>
</evidence>
<dbReference type="OrthoDB" id="3404933at2"/>
<evidence type="ECO:0000256" key="13">
    <source>
        <dbReference type="SAM" id="MobiDB-lite"/>
    </source>
</evidence>
<keyword evidence="5" id="KW-0813">Transport</keyword>
<dbReference type="RefSeq" id="WP_015441515.1">
    <property type="nucleotide sequence ID" value="NC_020520.1"/>
</dbReference>
<organism evidence="14 15">
    <name type="scientific">Ilumatobacter coccineus (strain NBRC 103263 / KCTC 29153 / YM16-304)</name>
    <dbReference type="NCBI Taxonomy" id="1313172"/>
    <lineage>
        <taxon>Bacteria</taxon>
        <taxon>Bacillati</taxon>
        <taxon>Actinomycetota</taxon>
        <taxon>Acidimicrobiia</taxon>
        <taxon>Acidimicrobiales</taxon>
        <taxon>Ilumatobacteraceae</taxon>
        <taxon>Ilumatobacter</taxon>
    </lineage>
</organism>
<dbReference type="GO" id="GO:0005737">
    <property type="term" value="C:cytoplasm"/>
    <property type="evidence" value="ECO:0007669"/>
    <property type="project" value="UniProtKB-SubCell"/>
</dbReference>
<proteinExistence type="inferred from homology"/>
<dbReference type="GO" id="GO:0033178">
    <property type="term" value="C:proton-transporting two-sector ATPase complex, catalytic domain"/>
    <property type="evidence" value="ECO:0007669"/>
    <property type="project" value="InterPro"/>
</dbReference>
<comment type="similarity">
    <text evidence="2">Belongs to the V-ATPase E subunit family.</text>
</comment>
<evidence type="ECO:0000313" key="14">
    <source>
        <dbReference type="EMBL" id="BAN02268.1"/>
    </source>
</evidence>
<evidence type="ECO:0000256" key="6">
    <source>
        <dbReference type="ARBA" id="ARBA00022490"/>
    </source>
</evidence>
<protein>
    <recommendedName>
        <fullName evidence="4">Cell wall synthesis protein Wag31</fullName>
    </recommendedName>
    <alternativeName>
        <fullName evidence="11">Antigen 84</fullName>
    </alternativeName>
</protein>
<evidence type="ECO:0000256" key="1">
    <source>
        <dbReference type="ARBA" id="ARBA00004496"/>
    </source>
</evidence>
<keyword evidence="7" id="KW-0132">Cell division</keyword>
<dbReference type="Pfam" id="PF05103">
    <property type="entry name" value="DivIVA"/>
    <property type="match status" value="1"/>
</dbReference>
<evidence type="ECO:0000256" key="12">
    <source>
        <dbReference type="SAM" id="Coils"/>
    </source>
</evidence>
<dbReference type="GO" id="GO:0051301">
    <property type="term" value="P:cell division"/>
    <property type="evidence" value="ECO:0007669"/>
    <property type="project" value="UniProtKB-KW"/>
</dbReference>
<feature type="coiled-coil region" evidence="12">
    <location>
        <begin position="29"/>
        <end position="56"/>
    </location>
</feature>
<dbReference type="Gene3D" id="6.10.250.660">
    <property type="match status" value="1"/>
</dbReference>
<comment type="similarity">
    <text evidence="3">Belongs to the DivIVA family.</text>
</comment>
<dbReference type="NCBIfam" id="TIGR03544">
    <property type="entry name" value="DivI1A_domain"/>
    <property type="match status" value="1"/>
</dbReference>
<evidence type="ECO:0000256" key="9">
    <source>
        <dbReference type="ARBA" id="ARBA00023065"/>
    </source>
</evidence>
<reference evidence="14 15" key="1">
    <citation type="journal article" date="2013" name="Int. J. Syst. Evol. Microbiol.">
        <title>Ilumatobacter nonamiense sp. nov. and Ilumatobacter coccineum sp. nov., isolated from seashore sand.</title>
        <authorList>
            <person name="Matsumoto A."/>
            <person name="Kasai H."/>
            <person name="Matsuo Y."/>
            <person name="Shizuri Y."/>
            <person name="Ichikawa N."/>
            <person name="Fujita N."/>
            <person name="Omura S."/>
            <person name="Takahashi Y."/>
        </authorList>
    </citation>
    <scope>NUCLEOTIDE SEQUENCE [LARGE SCALE GENOMIC DNA]</scope>
    <source>
        <strain evidence="15">NBRC 103263 / KCTC 29153 / YM16-304</strain>
    </source>
</reference>
<feature type="region of interest" description="Disordered" evidence="13">
    <location>
        <begin position="258"/>
        <end position="325"/>
    </location>
</feature>
<dbReference type="EMBL" id="AP012057">
    <property type="protein sequence ID" value="BAN02268.1"/>
    <property type="molecule type" value="Genomic_DNA"/>
</dbReference>
<evidence type="ECO:0000256" key="2">
    <source>
        <dbReference type="ARBA" id="ARBA00005901"/>
    </source>
</evidence>
<sequence>MDISPQRVRTAEFKTVKKGLDPDEVRAFLEEVAAELERAQNQSTAMEARARAAVARLQEISEATPAAPADGAVEPAPAVAAVPEPAADVVPSVDQAETISRTLLLAQRTADTAIAEAEAEAARLRTEAEAEATKTIASAQEISERLSTEAREEARKQGEAERIQVESEVNALLARRDFLESDVDHLQTFLVDERNRLREAANDILELVERVPAGLGEVRRPLLSASDDDELIAATSATSAGAAPESAAAEPAAEHLVTQEMPSIGSERAASDADAGDAAADDDGGFDWSGESDDTDADASDDDPLVIQTDISDEGPTGFSYDKNR</sequence>
<keyword evidence="6" id="KW-0963">Cytoplasm</keyword>
<dbReference type="InterPro" id="IPR019933">
    <property type="entry name" value="DivIVA_domain"/>
</dbReference>
<evidence type="ECO:0000256" key="4">
    <source>
        <dbReference type="ARBA" id="ARBA00018787"/>
    </source>
</evidence>
<evidence type="ECO:0000256" key="5">
    <source>
        <dbReference type="ARBA" id="ARBA00022448"/>
    </source>
</evidence>
<dbReference type="InterPro" id="IPR007793">
    <property type="entry name" value="DivIVA_fam"/>
</dbReference>
<dbReference type="Proteomes" id="UP000011863">
    <property type="component" value="Chromosome"/>
</dbReference>
<comment type="subcellular location">
    <subcellularLocation>
        <location evidence="1">Cytoplasm</location>
    </subcellularLocation>
</comment>
<feature type="compositionally biased region" description="Acidic residues" evidence="13">
    <location>
        <begin position="279"/>
        <end position="304"/>
    </location>
</feature>
<keyword evidence="10" id="KW-0131">Cell cycle</keyword>
<gene>
    <name evidence="14" type="ORF">YM304_19540</name>
</gene>
<feature type="region of interest" description="Disordered" evidence="13">
    <location>
        <begin position="136"/>
        <end position="161"/>
    </location>
</feature>
<dbReference type="KEGG" id="aym:YM304_19540"/>
<evidence type="ECO:0000256" key="10">
    <source>
        <dbReference type="ARBA" id="ARBA00023306"/>
    </source>
</evidence>
<keyword evidence="15" id="KW-1185">Reference proteome</keyword>
<name>A0A6C7ECB5_ILUCY</name>
<feature type="compositionally biased region" description="Basic and acidic residues" evidence="13">
    <location>
        <begin position="142"/>
        <end position="161"/>
    </location>
</feature>
<accession>A0A6C7ECB5</accession>
<dbReference type="AlphaFoldDB" id="A0A6C7ECB5"/>
<dbReference type="InterPro" id="IPR002842">
    <property type="entry name" value="ATPase_V1_Esu"/>
</dbReference>
<feature type="coiled-coil region" evidence="12">
    <location>
        <begin position="107"/>
        <end position="134"/>
    </location>
</feature>
<evidence type="ECO:0000256" key="8">
    <source>
        <dbReference type="ARBA" id="ARBA00023054"/>
    </source>
</evidence>
<dbReference type="PANTHER" id="PTHR35794:SF2">
    <property type="entry name" value="CELL DIVISION PROTEIN DIVIVA"/>
    <property type="match status" value="1"/>
</dbReference>
<evidence type="ECO:0000256" key="3">
    <source>
        <dbReference type="ARBA" id="ARBA00009008"/>
    </source>
</evidence>